<evidence type="ECO:0000313" key="3">
    <source>
        <dbReference type="Proteomes" id="UP000216498"/>
    </source>
</evidence>
<comment type="caution">
    <text evidence="2">The sequence shown here is derived from an EMBL/GenBank/DDBJ whole genome shotgun (WGS) entry which is preliminary data.</text>
</comment>
<keyword evidence="1" id="KW-1133">Transmembrane helix</keyword>
<protein>
    <submittedName>
        <fullName evidence="2">Uncharacterized protein</fullName>
    </submittedName>
</protein>
<keyword evidence="1" id="KW-0812">Transmembrane</keyword>
<dbReference type="OrthoDB" id="2736366at2"/>
<gene>
    <name evidence="2" type="ORF">CIL03_05490</name>
</gene>
<proteinExistence type="predicted"/>
<feature type="transmembrane region" description="Helical" evidence="1">
    <location>
        <begin position="59"/>
        <end position="77"/>
    </location>
</feature>
<sequence>MSRKEIPNELQNRLEEFQVEVPEFPAKKNKSERIANWIYAPAKNPLEVLSINGNSITRLVVYPLIFIFAFLVTPIFLL</sequence>
<dbReference type="RefSeq" id="WP_094884303.1">
    <property type="nucleotide sequence ID" value="NZ_NPMS01000001.1"/>
</dbReference>
<dbReference type="EMBL" id="NPMS01000001">
    <property type="protein sequence ID" value="OZU90593.1"/>
    <property type="molecule type" value="Genomic_DNA"/>
</dbReference>
<evidence type="ECO:0000256" key="1">
    <source>
        <dbReference type="SAM" id="Phobius"/>
    </source>
</evidence>
<keyword evidence="1" id="KW-0472">Membrane</keyword>
<dbReference type="AlphaFoldDB" id="A0A265NF21"/>
<name>A0A265NF21_9BACI</name>
<reference evidence="2 3" key="1">
    <citation type="submission" date="2017-08" db="EMBL/GenBank/DDBJ databases">
        <title>Virgibacillus indicus sp. nov. and Virgibacillus profoundi sp. nov, two moderately halophilic bacteria isolated from marine sediment by using the Microfluidic Streak Plate.</title>
        <authorList>
            <person name="Xu B."/>
            <person name="Hu B."/>
            <person name="Wang J."/>
            <person name="Zhu Y."/>
            <person name="Huang L."/>
            <person name="Du W."/>
            <person name="Huang Y."/>
        </authorList>
    </citation>
    <scope>NUCLEOTIDE SEQUENCE [LARGE SCALE GENOMIC DNA]</scope>
    <source>
        <strain evidence="2 3">IO3-P2-C2</strain>
    </source>
</reference>
<dbReference type="Proteomes" id="UP000216498">
    <property type="component" value="Unassembled WGS sequence"/>
</dbReference>
<evidence type="ECO:0000313" key="2">
    <source>
        <dbReference type="EMBL" id="OZU90593.1"/>
    </source>
</evidence>
<organism evidence="2 3">
    <name type="scientific">Virgibacillus indicus</name>
    <dbReference type="NCBI Taxonomy" id="2024554"/>
    <lineage>
        <taxon>Bacteria</taxon>
        <taxon>Bacillati</taxon>
        <taxon>Bacillota</taxon>
        <taxon>Bacilli</taxon>
        <taxon>Bacillales</taxon>
        <taxon>Bacillaceae</taxon>
        <taxon>Virgibacillus</taxon>
    </lineage>
</organism>
<accession>A0A265NF21</accession>
<keyword evidence="3" id="KW-1185">Reference proteome</keyword>